<dbReference type="Proteomes" id="UP000694910">
    <property type="component" value="Unplaced"/>
</dbReference>
<feature type="region of interest" description="Disordered" evidence="1">
    <location>
        <begin position="74"/>
        <end position="113"/>
    </location>
</feature>
<gene>
    <name evidence="4" type="primary">LOC106800169</name>
</gene>
<keyword evidence="2" id="KW-0812">Transmembrane</keyword>
<protein>
    <submittedName>
        <fullName evidence="4">Leukocyte immunoglobulin-like receptor subfamily B member 5</fullName>
    </submittedName>
</protein>
<reference evidence="4" key="1">
    <citation type="submission" date="2025-08" db="UniProtKB">
        <authorList>
            <consortium name="RefSeq"/>
        </authorList>
    </citation>
    <scope>IDENTIFICATION</scope>
</reference>
<evidence type="ECO:0000313" key="3">
    <source>
        <dbReference type="Proteomes" id="UP000694910"/>
    </source>
</evidence>
<accession>A0ABM1DD98</accession>
<proteinExistence type="predicted"/>
<sequence length="113" mass="12579">MIAVTVRGDKFTYPSTCLAHSGYSNKWHHRFIHDITCAQGLEKYQKVLVGVSVAFVLLLSLLLFFLLRHLHQNKCSKSGTSDPEAKTRASQKSSSSTAQVQEENQCNRGGGWP</sequence>
<keyword evidence="2" id="KW-1133">Transmembrane helix</keyword>
<dbReference type="RefSeq" id="XP_014649779.1">
    <property type="nucleotide sequence ID" value="XM_014794293.1"/>
</dbReference>
<dbReference type="GeneID" id="106800169"/>
<name>A0ABM1DD98_CERSS</name>
<keyword evidence="2" id="KW-0472">Membrane</keyword>
<feature type="transmembrane region" description="Helical" evidence="2">
    <location>
        <begin position="47"/>
        <end position="67"/>
    </location>
</feature>
<evidence type="ECO:0000256" key="2">
    <source>
        <dbReference type="SAM" id="Phobius"/>
    </source>
</evidence>
<keyword evidence="3" id="KW-1185">Reference proteome</keyword>
<organism evidence="3 4">
    <name type="scientific">Ceratotherium simum simum</name>
    <name type="common">Southern white rhinoceros</name>
    <dbReference type="NCBI Taxonomy" id="73337"/>
    <lineage>
        <taxon>Eukaryota</taxon>
        <taxon>Metazoa</taxon>
        <taxon>Chordata</taxon>
        <taxon>Craniata</taxon>
        <taxon>Vertebrata</taxon>
        <taxon>Euteleostomi</taxon>
        <taxon>Mammalia</taxon>
        <taxon>Eutheria</taxon>
        <taxon>Laurasiatheria</taxon>
        <taxon>Perissodactyla</taxon>
        <taxon>Rhinocerotidae</taxon>
        <taxon>Ceratotherium</taxon>
    </lineage>
</organism>
<evidence type="ECO:0000256" key="1">
    <source>
        <dbReference type="SAM" id="MobiDB-lite"/>
    </source>
</evidence>
<evidence type="ECO:0000313" key="4">
    <source>
        <dbReference type="RefSeq" id="XP_014649779.1"/>
    </source>
</evidence>
<feature type="compositionally biased region" description="Polar residues" evidence="1">
    <location>
        <begin position="88"/>
        <end position="107"/>
    </location>
</feature>